<dbReference type="InterPro" id="IPR017050">
    <property type="entry name" value="Metallopeptidase_nem"/>
</dbReference>
<evidence type="ECO:0000256" key="3">
    <source>
        <dbReference type="ARBA" id="ARBA00022729"/>
    </source>
</evidence>
<dbReference type="AlphaFoldDB" id="A0A9P1IX20"/>
<keyword evidence="4" id="KW-1015">Disulfide bond</keyword>
<organism evidence="10 11">
    <name type="scientific">Caenorhabditis angaria</name>
    <dbReference type="NCBI Taxonomy" id="860376"/>
    <lineage>
        <taxon>Eukaryota</taxon>
        <taxon>Metazoa</taxon>
        <taxon>Ecdysozoa</taxon>
        <taxon>Nematoda</taxon>
        <taxon>Chromadorea</taxon>
        <taxon>Rhabditida</taxon>
        <taxon>Rhabditina</taxon>
        <taxon>Rhabditomorpha</taxon>
        <taxon>Rhabditoidea</taxon>
        <taxon>Rhabditidae</taxon>
        <taxon>Peloderinae</taxon>
        <taxon>Caenorhabditis</taxon>
    </lineage>
</organism>
<dbReference type="InterPro" id="IPR006026">
    <property type="entry name" value="Peptidase_Metallo"/>
</dbReference>
<feature type="binding site" evidence="7">
    <location>
        <position position="150"/>
    </location>
    <ligand>
        <name>Zn(2+)</name>
        <dbReference type="ChEBI" id="CHEBI:29105"/>
        <note>catalytic</note>
    </ligand>
</feature>
<accession>A0A9P1IX20</accession>
<dbReference type="GO" id="GO:0008270">
    <property type="term" value="F:zinc ion binding"/>
    <property type="evidence" value="ECO:0007669"/>
    <property type="project" value="UniProtKB-UniRule"/>
</dbReference>
<evidence type="ECO:0000256" key="8">
    <source>
        <dbReference type="RuleBase" id="RU361183"/>
    </source>
</evidence>
<dbReference type="Gene3D" id="3.40.390.10">
    <property type="entry name" value="Collagenase (Catalytic Domain)"/>
    <property type="match status" value="1"/>
</dbReference>
<feature type="signal peptide" evidence="6 8">
    <location>
        <begin position="1"/>
        <end position="16"/>
    </location>
</feature>
<protein>
    <recommendedName>
        <fullName evidence="6">Zinc metalloproteinase</fullName>
    </recommendedName>
</protein>
<sequence>MRMLILVFLTIQTTFSKIVESDILVNDLKNFSNKRRSEFISLDSVSRSKRQVSTVYPKWTDKTLYYIFDSNISDEKKALLTTAMQRIMNNTCIRFADGSSQTNRVKFTNGDGCASYIGMIGGTQPIYFEDTCMLTGIGIHEIMHALGVYHEHSRYDRDDYITINLANVPASSQSNFKKISSQESYNPYSFEYGSTMLYSVNSFGTGSMSAKNSDYSRTMGLRKGSFLDMKILNTDYDCSCPSDPGCQNGGYPNPNDCSQCLCTDGFGGALCTENAANQVTFTASNTYVTKSINFGLNQTITSFYQPSIAIYAPSGKTIQFRFTSLSNFYCMNGCNMNGVEVKYMTDRRITNPIICCFDNDLWSRLYSTTNNPLIINLHTRVAVQSTVKFQFRYI</sequence>
<dbReference type="OrthoDB" id="5785852at2759"/>
<keyword evidence="7 8" id="KW-0479">Metal-binding</keyword>
<dbReference type="PANTHER" id="PTHR10127">
    <property type="entry name" value="DISCOIDIN, CUB, EGF, LAMININ , AND ZINC METALLOPROTEASE DOMAIN CONTAINING"/>
    <property type="match status" value="1"/>
</dbReference>
<keyword evidence="2 6" id="KW-0964">Secreted</keyword>
<proteinExistence type="predicted"/>
<gene>
    <name evidence="10" type="ORF">CAMP_LOCUS14451</name>
</gene>
<dbReference type="CDD" id="cd04280">
    <property type="entry name" value="ZnMc_astacin_like"/>
    <property type="match status" value="1"/>
</dbReference>
<reference evidence="10" key="1">
    <citation type="submission" date="2022-11" db="EMBL/GenBank/DDBJ databases">
        <authorList>
            <person name="Kikuchi T."/>
        </authorList>
    </citation>
    <scope>NUCLEOTIDE SEQUENCE</scope>
    <source>
        <strain evidence="10">PS1010</strain>
    </source>
</reference>
<evidence type="ECO:0000256" key="4">
    <source>
        <dbReference type="ARBA" id="ARBA00023157"/>
    </source>
</evidence>
<evidence type="ECO:0000256" key="6">
    <source>
        <dbReference type="PIRNR" id="PIRNR036365"/>
    </source>
</evidence>
<evidence type="ECO:0000256" key="5">
    <source>
        <dbReference type="ARBA" id="ARBA00023180"/>
    </source>
</evidence>
<evidence type="ECO:0000259" key="9">
    <source>
        <dbReference type="PROSITE" id="PS51864"/>
    </source>
</evidence>
<dbReference type="EMBL" id="CANHGI010000005">
    <property type="protein sequence ID" value="CAI5451814.1"/>
    <property type="molecule type" value="Genomic_DNA"/>
</dbReference>
<feature type="chain" id="PRO_5040540517" description="Zinc metalloproteinase" evidence="6 8">
    <location>
        <begin position="17"/>
        <end position="394"/>
    </location>
</feature>
<dbReference type="GO" id="GO:0005576">
    <property type="term" value="C:extracellular region"/>
    <property type="evidence" value="ECO:0007669"/>
    <property type="project" value="UniProtKB-SubCell"/>
</dbReference>
<feature type="domain" description="Peptidase M12A" evidence="9">
    <location>
        <begin position="50"/>
        <end position="239"/>
    </location>
</feature>
<keyword evidence="11" id="KW-1185">Reference proteome</keyword>
<comment type="caution">
    <text evidence="7">Lacks conserved residue(s) required for the propagation of feature annotation.</text>
</comment>
<dbReference type="GO" id="GO:0018996">
    <property type="term" value="P:molting cycle, collagen and cuticulin-based cuticle"/>
    <property type="evidence" value="ECO:0007669"/>
    <property type="project" value="InterPro"/>
</dbReference>
<evidence type="ECO:0000256" key="2">
    <source>
        <dbReference type="ARBA" id="ARBA00022525"/>
    </source>
</evidence>
<keyword evidence="3 6" id="KW-0732">Signal</keyword>
<evidence type="ECO:0000313" key="11">
    <source>
        <dbReference type="Proteomes" id="UP001152747"/>
    </source>
</evidence>
<keyword evidence="7 8" id="KW-0862">Zinc</keyword>
<name>A0A9P1IX20_9PELO</name>
<dbReference type="InterPro" id="IPR001506">
    <property type="entry name" value="Peptidase_M12A"/>
</dbReference>
<dbReference type="Pfam" id="PF01400">
    <property type="entry name" value="Astacin"/>
    <property type="match status" value="1"/>
</dbReference>
<feature type="binding site" evidence="7">
    <location>
        <position position="140"/>
    </location>
    <ligand>
        <name>Zn(2+)</name>
        <dbReference type="ChEBI" id="CHEBI:29105"/>
        <note>catalytic</note>
    </ligand>
</feature>
<comment type="caution">
    <text evidence="10">The sequence shown here is derived from an EMBL/GenBank/DDBJ whole genome shotgun (WGS) entry which is preliminary data.</text>
</comment>
<keyword evidence="7 8" id="KW-0645">Protease</keyword>
<keyword evidence="7 8" id="KW-0378">Hydrolase</keyword>
<comment type="subcellular location">
    <subcellularLocation>
        <location evidence="1 6">Secreted</location>
    </subcellularLocation>
</comment>
<evidence type="ECO:0000256" key="7">
    <source>
        <dbReference type="PROSITE-ProRule" id="PRU01211"/>
    </source>
</evidence>
<feature type="active site" evidence="7">
    <location>
        <position position="141"/>
    </location>
</feature>
<dbReference type="SUPFAM" id="SSF55486">
    <property type="entry name" value="Metalloproteases ('zincins'), catalytic domain"/>
    <property type="match status" value="1"/>
</dbReference>
<dbReference type="InterPro" id="IPR034035">
    <property type="entry name" value="Astacin-like_dom"/>
</dbReference>
<dbReference type="PROSITE" id="PS51864">
    <property type="entry name" value="ASTACIN"/>
    <property type="match status" value="1"/>
</dbReference>
<dbReference type="PIRSF" id="PIRSF036365">
    <property type="entry name" value="Astacin_nematoda"/>
    <property type="match status" value="1"/>
</dbReference>
<comment type="cofactor">
    <cofactor evidence="7 8">
        <name>Zn(2+)</name>
        <dbReference type="ChEBI" id="CHEBI:29105"/>
    </cofactor>
    <text evidence="7 8">Binds 1 zinc ion per subunit.</text>
</comment>
<feature type="binding site" evidence="7">
    <location>
        <position position="144"/>
    </location>
    <ligand>
        <name>Zn(2+)</name>
        <dbReference type="ChEBI" id="CHEBI:29105"/>
        <note>catalytic</note>
    </ligand>
</feature>
<dbReference type="GO" id="GO:0004222">
    <property type="term" value="F:metalloendopeptidase activity"/>
    <property type="evidence" value="ECO:0007669"/>
    <property type="project" value="UniProtKB-UniRule"/>
</dbReference>
<dbReference type="SMART" id="SM00235">
    <property type="entry name" value="ZnMc"/>
    <property type="match status" value="1"/>
</dbReference>
<evidence type="ECO:0000313" key="10">
    <source>
        <dbReference type="EMBL" id="CAI5451814.1"/>
    </source>
</evidence>
<keyword evidence="7 8" id="KW-0482">Metalloprotease</keyword>
<keyword evidence="5" id="KW-0325">Glycoprotein</keyword>
<evidence type="ECO:0000256" key="1">
    <source>
        <dbReference type="ARBA" id="ARBA00004613"/>
    </source>
</evidence>
<dbReference type="InterPro" id="IPR024079">
    <property type="entry name" value="MetalloPept_cat_dom_sf"/>
</dbReference>
<dbReference type="PANTHER" id="PTHR10127:SF831">
    <property type="entry name" value="ZINC METALLOPROTEINASE NAS-37"/>
    <property type="match status" value="1"/>
</dbReference>
<dbReference type="Proteomes" id="UP001152747">
    <property type="component" value="Unassembled WGS sequence"/>
</dbReference>
<dbReference type="GO" id="GO:0006508">
    <property type="term" value="P:proteolysis"/>
    <property type="evidence" value="ECO:0007669"/>
    <property type="project" value="UniProtKB-KW"/>
</dbReference>
<dbReference type="PRINTS" id="PR00480">
    <property type="entry name" value="ASTACIN"/>
</dbReference>